<dbReference type="SUPFAM" id="SSF56935">
    <property type="entry name" value="Porins"/>
    <property type="match status" value="1"/>
</dbReference>
<keyword evidence="2 8" id="KW-0813">Transport</keyword>
<feature type="domain" description="TonB-dependent receptor plug" evidence="12">
    <location>
        <begin position="35"/>
        <end position="138"/>
    </location>
</feature>
<evidence type="ECO:0000256" key="2">
    <source>
        <dbReference type="ARBA" id="ARBA00022448"/>
    </source>
</evidence>
<keyword evidence="6 8" id="KW-0472">Membrane</keyword>
<evidence type="ECO:0000259" key="12">
    <source>
        <dbReference type="Pfam" id="PF07715"/>
    </source>
</evidence>
<accession>A0A395JHJ2</accession>
<feature type="region of interest" description="Disordered" evidence="10">
    <location>
        <begin position="208"/>
        <end position="227"/>
    </location>
</feature>
<feature type="region of interest" description="Disordered" evidence="10">
    <location>
        <begin position="266"/>
        <end position="319"/>
    </location>
</feature>
<keyword evidence="13" id="KW-0675">Receptor</keyword>
<dbReference type="OrthoDB" id="9795928at2"/>
<protein>
    <submittedName>
        <fullName evidence="13">Iron complex outermembrane receptor protein</fullName>
    </submittedName>
</protein>
<comment type="subcellular location">
    <subcellularLocation>
        <location evidence="1 8">Cell outer membrane</location>
        <topology evidence="1 8">Multi-pass membrane protein</topology>
    </subcellularLocation>
</comment>
<dbReference type="PANTHER" id="PTHR30069">
    <property type="entry name" value="TONB-DEPENDENT OUTER MEMBRANE RECEPTOR"/>
    <property type="match status" value="1"/>
</dbReference>
<evidence type="ECO:0000256" key="9">
    <source>
        <dbReference type="RuleBase" id="RU003357"/>
    </source>
</evidence>
<keyword evidence="14" id="KW-1185">Reference proteome</keyword>
<feature type="compositionally biased region" description="Acidic residues" evidence="10">
    <location>
        <begin position="271"/>
        <end position="315"/>
    </location>
</feature>
<dbReference type="GO" id="GO:0015344">
    <property type="term" value="F:siderophore uptake transmembrane transporter activity"/>
    <property type="evidence" value="ECO:0007669"/>
    <property type="project" value="TreeGrafter"/>
</dbReference>
<evidence type="ECO:0000256" key="4">
    <source>
        <dbReference type="ARBA" id="ARBA00022692"/>
    </source>
</evidence>
<keyword evidence="4 8" id="KW-0812">Transmembrane</keyword>
<dbReference type="PROSITE" id="PS52016">
    <property type="entry name" value="TONB_DEPENDENT_REC_3"/>
    <property type="match status" value="1"/>
</dbReference>
<dbReference type="AlphaFoldDB" id="A0A395JHJ2"/>
<gene>
    <name evidence="13" type="ORF">DFR28_105264</name>
</gene>
<keyword evidence="7 8" id="KW-0998">Cell outer membrane</keyword>
<dbReference type="InParanoid" id="A0A395JHJ2"/>
<name>A0A395JHJ2_9GAMM</name>
<dbReference type="InterPro" id="IPR039426">
    <property type="entry name" value="TonB-dep_rcpt-like"/>
</dbReference>
<dbReference type="Gene3D" id="2.40.170.20">
    <property type="entry name" value="TonB-dependent receptor, beta-barrel domain"/>
    <property type="match status" value="1"/>
</dbReference>
<evidence type="ECO:0000313" key="13">
    <source>
        <dbReference type="EMBL" id="RBP48925.1"/>
    </source>
</evidence>
<evidence type="ECO:0000259" key="11">
    <source>
        <dbReference type="Pfam" id="PF00593"/>
    </source>
</evidence>
<comment type="caution">
    <text evidence="13">The sequence shown here is derived from an EMBL/GenBank/DDBJ whole genome shotgun (WGS) entry which is preliminary data.</text>
</comment>
<dbReference type="GO" id="GO:0044718">
    <property type="term" value="P:siderophore transmembrane transport"/>
    <property type="evidence" value="ECO:0007669"/>
    <property type="project" value="TreeGrafter"/>
</dbReference>
<dbReference type="Pfam" id="PF00593">
    <property type="entry name" value="TonB_dep_Rec_b-barrel"/>
    <property type="match status" value="1"/>
</dbReference>
<dbReference type="PANTHER" id="PTHR30069:SF40">
    <property type="entry name" value="TONB-DEPENDENT RECEPTOR NMB0964-RELATED"/>
    <property type="match status" value="1"/>
</dbReference>
<evidence type="ECO:0000313" key="14">
    <source>
        <dbReference type="Proteomes" id="UP000253083"/>
    </source>
</evidence>
<evidence type="ECO:0000256" key="10">
    <source>
        <dbReference type="SAM" id="MobiDB-lite"/>
    </source>
</evidence>
<dbReference type="InterPro" id="IPR036942">
    <property type="entry name" value="Beta-barrel_TonB_sf"/>
</dbReference>
<sequence length="710" mass="76606">MKKILSIVCLSAACQAGAQEIEEIVVKAHPLSEQGLAQSTIVLRGDELAENLQSSLGETVAGSPGIRSASFGGAVGRPVIHGLGGARVKTTEDRIDSLDVSVTSGDHAVTVEPFIADQITVLKGASTLLYGAGAIGGVVDTETGRIPTEVPEAPISGRAELRAGDNADTRTGAVRLDGRLSDAVAWHLDAFSKEADDYEVPGEVESRALRASEGESLEDGESQLLPGSRYSIDGGALGVSWVSEVGMIGVSVSKLNSDYGLIGGHNHEHDDDHDDHDDDHDDHDDDHDDHDDDHDDHDDDHDEHDDDHDEEFELDDVGRIDLEQTRVDIEAQLNDPLRGIESLNLRVGINDYQHKEIEASGEVGTLFDNQAWEARLEAKHVAIGGWSGVLGVQLNDRDFSALGEEAFVPPVNTSASGLFWVGENNYSGFSVEGGVRVERVEHDPETSLSEREYNTTSASLGVVVPQSDALTWSALLDYTERAPSIEELYSNGAHLATQTFVIGDVDLETESGAGVTLSTNYESDLFDVRASVYHTRFNDFIYQANTGLIDDELPVFAYRQVDAAFTGLDLELGVHVGHFASGDLDVTAMFDTVNADLESGSGNSEQALPRIPSDRLGVGLAWSGDAFSAKLNYTYVAAQRDVAILELPTESYTDISARLSYRMDVSSTEVTVFLQGRNLGDEEQRNHTSFIKDLAPAAGRRIEAGLRFLF</sequence>
<evidence type="ECO:0000256" key="6">
    <source>
        <dbReference type="ARBA" id="ARBA00023136"/>
    </source>
</evidence>
<evidence type="ECO:0000256" key="3">
    <source>
        <dbReference type="ARBA" id="ARBA00022452"/>
    </source>
</evidence>
<dbReference type="RefSeq" id="WP_113955514.1">
    <property type="nucleotide sequence ID" value="NZ_QNRT01000005.1"/>
</dbReference>
<keyword evidence="5 9" id="KW-0798">TonB box</keyword>
<evidence type="ECO:0000256" key="1">
    <source>
        <dbReference type="ARBA" id="ARBA00004571"/>
    </source>
</evidence>
<comment type="similarity">
    <text evidence="8 9">Belongs to the TonB-dependent receptor family.</text>
</comment>
<evidence type="ECO:0000256" key="7">
    <source>
        <dbReference type="ARBA" id="ARBA00023237"/>
    </source>
</evidence>
<keyword evidence="3 8" id="KW-1134">Transmembrane beta strand</keyword>
<dbReference type="EMBL" id="QNRT01000005">
    <property type="protein sequence ID" value="RBP48925.1"/>
    <property type="molecule type" value="Genomic_DNA"/>
</dbReference>
<evidence type="ECO:0000256" key="5">
    <source>
        <dbReference type="ARBA" id="ARBA00023077"/>
    </source>
</evidence>
<dbReference type="Proteomes" id="UP000253083">
    <property type="component" value="Unassembled WGS sequence"/>
</dbReference>
<dbReference type="Pfam" id="PF07715">
    <property type="entry name" value="Plug"/>
    <property type="match status" value="1"/>
</dbReference>
<organism evidence="13 14">
    <name type="scientific">Arenicella xantha</name>
    <dbReference type="NCBI Taxonomy" id="644221"/>
    <lineage>
        <taxon>Bacteria</taxon>
        <taxon>Pseudomonadati</taxon>
        <taxon>Pseudomonadota</taxon>
        <taxon>Gammaproteobacteria</taxon>
        <taxon>Arenicellales</taxon>
        <taxon>Arenicellaceae</taxon>
        <taxon>Arenicella</taxon>
    </lineage>
</organism>
<feature type="domain" description="TonB-dependent receptor-like beta-barrel" evidence="11">
    <location>
        <begin position="273"/>
        <end position="679"/>
    </location>
</feature>
<dbReference type="InterPro" id="IPR012910">
    <property type="entry name" value="Plug_dom"/>
</dbReference>
<evidence type="ECO:0000256" key="8">
    <source>
        <dbReference type="PROSITE-ProRule" id="PRU01360"/>
    </source>
</evidence>
<dbReference type="InterPro" id="IPR000531">
    <property type="entry name" value="Beta-barrel_TonB"/>
</dbReference>
<dbReference type="InterPro" id="IPR037066">
    <property type="entry name" value="Plug_dom_sf"/>
</dbReference>
<dbReference type="Gene3D" id="2.170.130.10">
    <property type="entry name" value="TonB-dependent receptor, plug domain"/>
    <property type="match status" value="1"/>
</dbReference>
<proteinExistence type="inferred from homology"/>
<reference evidence="13 14" key="1">
    <citation type="submission" date="2018-06" db="EMBL/GenBank/DDBJ databases">
        <title>Genomic Encyclopedia of Type Strains, Phase IV (KMG-IV): sequencing the most valuable type-strain genomes for metagenomic binning, comparative biology and taxonomic classification.</title>
        <authorList>
            <person name="Goeker M."/>
        </authorList>
    </citation>
    <scope>NUCLEOTIDE SEQUENCE [LARGE SCALE GENOMIC DNA]</scope>
    <source>
        <strain evidence="13 14">DSM 24032</strain>
    </source>
</reference>
<dbReference type="GO" id="GO:0009279">
    <property type="term" value="C:cell outer membrane"/>
    <property type="evidence" value="ECO:0007669"/>
    <property type="project" value="UniProtKB-SubCell"/>
</dbReference>